<sequence>MAFATQNTNNLTIRSILLAKKLTGSNFTNWYRNMMIVLRYEKKLKFVEQPIGPAPDQTVDPDTIDKYYESVNLEQEFACLMLSSMSPDLRRTLEKYNVFDMMKELKTMFEEHAKQELFETVKAFHAYKQEDGQSLSSYHLKMKSYLDILERLGYDMPNELGVSLILNSLNKDYDQFVQNYNMHSMRKTIAELHDVLKLYEKGIPKKAETPTVLAMREGEIQKDKKKPRGAKGKGKGKTKLAYAPKPKILLSLKRDNPIKDSICHHCHEVGYLRRNCSSYHAELKKRKNASIANTSGIFTGLRGSRKLKHGALSLYVGNGMHAVIDAIGSFDLVLPSGLIIILDNYHFAPTITRGVVSISHLIEAIRSDRGGKYMSHDFVNHMKSCGIVSQLTLPYTPQHNGVSKRRNETLLDMVRSMMNLKTQPKSFWEYVLESAARILNMVPTKKYKRTPYEIWHGQAPKLSYLRVLGYPKEMMGYYFYCPLENKIFVARNAKFLKNNLIVQEASGSHGLLEASGSDVELELIQEDDTQPSKNTSKIHDDVVPTDEYELGDLNEPPNYKAALSDPESDKWLKAMNTKKKLVRSK</sequence>
<evidence type="ECO:0000259" key="2">
    <source>
        <dbReference type="PROSITE" id="PS50994"/>
    </source>
</evidence>
<dbReference type="Pfam" id="PF14223">
    <property type="entry name" value="Retrotran_gag_2"/>
    <property type="match status" value="1"/>
</dbReference>
<feature type="domain" description="Integrase catalytic" evidence="2">
    <location>
        <begin position="363"/>
        <end position="459"/>
    </location>
</feature>
<dbReference type="InterPro" id="IPR012337">
    <property type="entry name" value="RNaseH-like_sf"/>
</dbReference>
<feature type="region of interest" description="Disordered" evidence="1">
    <location>
        <begin position="526"/>
        <end position="566"/>
    </location>
</feature>
<dbReference type="GO" id="GO:0003676">
    <property type="term" value="F:nucleic acid binding"/>
    <property type="evidence" value="ECO:0007669"/>
    <property type="project" value="InterPro"/>
</dbReference>
<dbReference type="Gene3D" id="3.30.420.10">
    <property type="entry name" value="Ribonuclease H-like superfamily/Ribonuclease H"/>
    <property type="match status" value="1"/>
</dbReference>
<dbReference type="SUPFAM" id="SSF53098">
    <property type="entry name" value="Ribonuclease H-like"/>
    <property type="match status" value="1"/>
</dbReference>
<comment type="caution">
    <text evidence="3">The sequence shown here is derived from an EMBL/GenBank/DDBJ whole genome shotgun (WGS) entry which is preliminary data.</text>
</comment>
<dbReference type="InterPro" id="IPR039537">
    <property type="entry name" value="Retrotran_Ty1/copia-like"/>
</dbReference>
<dbReference type="GO" id="GO:0015074">
    <property type="term" value="P:DNA integration"/>
    <property type="evidence" value="ECO:0007669"/>
    <property type="project" value="InterPro"/>
</dbReference>
<dbReference type="PANTHER" id="PTHR42648:SF27">
    <property type="entry name" value="RNA-DIRECTED DNA POLYMERASE"/>
    <property type="match status" value="1"/>
</dbReference>
<evidence type="ECO:0000313" key="3">
    <source>
        <dbReference type="EMBL" id="GEU44029.1"/>
    </source>
</evidence>
<accession>A0A6L2K4S1</accession>
<organism evidence="3">
    <name type="scientific">Tanacetum cinerariifolium</name>
    <name type="common">Dalmatian daisy</name>
    <name type="synonym">Chrysanthemum cinerariifolium</name>
    <dbReference type="NCBI Taxonomy" id="118510"/>
    <lineage>
        <taxon>Eukaryota</taxon>
        <taxon>Viridiplantae</taxon>
        <taxon>Streptophyta</taxon>
        <taxon>Embryophyta</taxon>
        <taxon>Tracheophyta</taxon>
        <taxon>Spermatophyta</taxon>
        <taxon>Magnoliopsida</taxon>
        <taxon>eudicotyledons</taxon>
        <taxon>Gunneridae</taxon>
        <taxon>Pentapetalae</taxon>
        <taxon>asterids</taxon>
        <taxon>campanulids</taxon>
        <taxon>Asterales</taxon>
        <taxon>Asteraceae</taxon>
        <taxon>Asteroideae</taxon>
        <taxon>Anthemideae</taxon>
        <taxon>Anthemidinae</taxon>
        <taxon>Tanacetum</taxon>
    </lineage>
</organism>
<name>A0A6L2K4S1_TANCI</name>
<protein>
    <submittedName>
        <fullName evidence="3">Zinc finger, CCHC-type</fullName>
    </submittedName>
</protein>
<dbReference type="AlphaFoldDB" id="A0A6L2K4S1"/>
<dbReference type="InterPro" id="IPR057670">
    <property type="entry name" value="SH3_retrovirus"/>
</dbReference>
<reference evidence="3" key="1">
    <citation type="journal article" date="2019" name="Sci. Rep.">
        <title>Draft genome of Tanacetum cinerariifolium, the natural source of mosquito coil.</title>
        <authorList>
            <person name="Yamashiro T."/>
            <person name="Shiraishi A."/>
            <person name="Satake H."/>
            <person name="Nakayama K."/>
        </authorList>
    </citation>
    <scope>NUCLEOTIDE SEQUENCE</scope>
</reference>
<dbReference type="InterPro" id="IPR001584">
    <property type="entry name" value="Integrase_cat-core"/>
</dbReference>
<dbReference type="InterPro" id="IPR036397">
    <property type="entry name" value="RNaseH_sf"/>
</dbReference>
<gene>
    <name evidence="3" type="ORF">Tci_016007</name>
</gene>
<dbReference type="PROSITE" id="PS50994">
    <property type="entry name" value="INTEGRASE"/>
    <property type="match status" value="1"/>
</dbReference>
<evidence type="ECO:0000256" key="1">
    <source>
        <dbReference type="SAM" id="MobiDB-lite"/>
    </source>
</evidence>
<dbReference type="Pfam" id="PF25597">
    <property type="entry name" value="SH3_retrovirus"/>
    <property type="match status" value="1"/>
</dbReference>
<dbReference type="PANTHER" id="PTHR42648">
    <property type="entry name" value="TRANSPOSASE, PUTATIVE-RELATED"/>
    <property type="match status" value="1"/>
</dbReference>
<dbReference type="EMBL" id="BKCJ010001788">
    <property type="protein sequence ID" value="GEU44029.1"/>
    <property type="molecule type" value="Genomic_DNA"/>
</dbReference>
<feature type="compositionally biased region" description="Acidic residues" evidence="1">
    <location>
        <begin position="543"/>
        <end position="552"/>
    </location>
</feature>
<proteinExistence type="predicted"/>